<evidence type="ECO:0000313" key="3">
    <source>
        <dbReference type="Proteomes" id="UP001357485"/>
    </source>
</evidence>
<accession>A0ABR0M0K9</accession>
<dbReference type="EMBL" id="JAVRRA010008458">
    <property type="protein sequence ID" value="KAK5256614.1"/>
    <property type="molecule type" value="Genomic_DNA"/>
</dbReference>
<feature type="transmembrane region" description="Helical" evidence="1">
    <location>
        <begin position="36"/>
        <end position="54"/>
    </location>
</feature>
<comment type="caution">
    <text evidence="2">The sequence shown here is derived from an EMBL/GenBank/DDBJ whole genome shotgun (WGS) entry which is preliminary data.</text>
</comment>
<keyword evidence="2" id="KW-0030">Aminoacyl-tRNA synthetase</keyword>
<evidence type="ECO:0000256" key="1">
    <source>
        <dbReference type="SAM" id="Phobius"/>
    </source>
</evidence>
<keyword evidence="1" id="KW-1133">Transmembrane helix</keyword>
<evidence type="ECO:0000313" key="2">
    <source>
        <dbReference type="EMBL" id="KAK5256614.1"/>
    </source>
</evidence>
<dbReference type="GO" id="GO:0004823">
    <property type="term" value="F:leucine-tRNA ligase activity"/>
    <property type="evidence" value="ECO:0007669"/>
    <property type="project" value="UniProtKB-EC"/>
</dbReference>
<keyword evidence="3" id="KW-1185">Reference proteome</keyword>
<gene>
    <name evidence="2" type="primary">CDC60_1</name>
    <name evidence="2" type="ORF">LTR16_002851</name>
</gene>
<keyword evidence="2" id="KW-0436">Ligase</keyword>
<dbReference type="EC" id="6.1.1.4" evidence="2"/>
<organism evidence="2 3">
    <name type="scientific">Cryomyces antarcticus</name>
    <dbReference type="NCBI Taxonomy" id="329879"/>
    <lineage>
        <taxon>Eukaryota</taxon>
        <taxon>Fungi</taxon>
        <taxon>Dikarya</taxon>
        <taxon>Ascomycota</taxon>
        <taxon>Pezizomycotina</taxon>
        <taxon>Dothideomycetes</taxon>
        <taxon>Dothideomycetes incertae sedis</taxon>
        <taxon>Cryomyces</taxon>
    </lineage>
</organism>
<keyword evidence="1" id="KW-0472">Membrane</keyword>
<dbReference type="Proteomes" id="UP001357485">
    <property type="component" value="Unassembled WGS sequence"/>
</dbReference>
<protein>
    <submittedName>
        <fullName evidence="2">Cytosolic leucyl tRNA synthetase</fullName>
        <ecNumber evidence="2">6.1.1.4</ecNumber>
    </submittedName>
</protein>
<sequence length="103" mass="11712">MAAVEATIGALDPVDRTLKIENTEKRDTLIGKGTTYRVATMLMKLISLIFLVAIEKRYQQKWAEERVFETDAPSTEEVPFNSVSADELRSKHPKFFGTMACEW</sequence>
<proteinExistence type="predicted"/>
<reference evidence="2 3" key="1">
    <citation type="submission" date="2023-08" db="EMBL/GenBank/DDBJ databases">
        <title>Black Yeasts Isolated from many extreme environments.</title>
        <authorList>
            <person name="Coleine C."/>
            <person name="Stajich J.E."/>
            <person name="Selbmann L."/>
        </authorList>
    </citation>
    <scope>NUCLEOTIDE SEQUENCE [LARGE SCALE GENOMIC DNA]</scope>
    <source>
        <strain evidence="2 3">CCFEE 536</strain>
    </source>
</reference>
<name>A0ABR0M0K9_9PEZI</name>
<keyword evidence="1" id="KW-0812">Transmembrane</keyword>